<dbReference type="SUPFAM" id="SSF51735">
    <property type="entry name" value="NAD(P)-binding Rossmann-fold domains"/>
    <property type="match status" value="1"/>
</dbReference>
<evidence type="ECO:0000313" key="3">
    <source>
        <dbReference type="Proteomes" id="UP000199515"/>
    </source>
</evidence>
<organism evidence="2 3">
    <name type="scientific">Amycolatopsis xylanica</name>
    <dbReference type="NCBI Taxonomy" id="589385"/>
    <lineage>
        <taxon>Bacteria</taxon>
        <taxon>Bacillati</taxon>
        <taxon>Actinomycetota</taxon>
        <taxon>Actinomycetes</taxon>
        <taxon>Pseudonocardiales</taxon>
        <taxon>Pseudonocardiaceae</taxon>
        <taxon>Amycolatopsis</taxon>
    </lineage>
</organism>
<dbReference type="Pfam" id="PF07993">
    <property type="entry name" value="NAD_binding_4"/>
    <property type="match status" value="1"/>
</dbReference>
<protein>
    <submittedName>
        <fullName evidence="2">Male sterility protein</fullName>
    </submittedName>
</protein>
<dbReference type="RefSeq" id="WP_091295590.1">
    <property type="nucleotide sequence ID" value="NZ_FNON01000008.1"/>
</dbReference>
<proteinExistence type="predicted"/>
<evidence type="ECO:0000313" key="2">
    <source>
        <dbReference type="EMBL" id="SDZ00110.1"/>
    </source>
</evidence>
<reference evidence="2 3" key="1">
    <citation type="submission" date="2016-10" db="EMBL/GenBank/DDBJ databases">
        <authorList>
            <person name="de Groot N.N."/>
        </authorList>
    </citation>
    <scope>NUCLEOTIDE SEQUENCE [LARGE SCALE GENOMIC DNA]</scope>
    <source>
        <strain evidence="2 3">CPCC 202699</strain>
    </source>
</reference>
<dbReference type="AlphaFoldDB" id="A0A1H3PG74"/>
<feature type="domain" description="Thioester reductase (TE)" evidence="1">
    <location>
        <begin position="6"/>
        <end position="223"/>
    </location>
</feature>
<dbReference type="EMBL" id="FNON01000008">
    <property type="protein sequence ID" value="SDZ00110.1"/>
    <property type="molecule type" value="Genomic_DNA"/>
</dbReference>
<dbReference type="InterPro" id="IPR013120">
    <property type="entry name" value="FAR_NAD-bd"/>
</dbReference>
<sequence length="349" mass="37912">MTLLVSGGTGFLGLALLRQVREPVVAVIRGNDFEHRARSLARKSGAEIEGVRGDLSLPNWGLTDEKIAELRGRIRAVVNVAGDVAWSAPWSRLAQINIDGAAHGAELAHRLNAKLLHAGSLYVGYESGDEVGEVLLEEKEGLTKYERSKLRGEWAVARAAKKYEVPTVLARIPALSGDLDPVEGDNGAKKVPLARLITSGWWRVLPYATGARLDVCPRDLVAAKLVELLGEDHSELVDVRNIGQAAAAPFVESFIREAAVASEREPRSFPRPVRMPATWLKAVSKQADRLDEHPKNAAAIGLRYFASRTVYTGSGLGREVSVRSLVKTLGMPLHDDPPKINGFYAGWPT</sequence>
<evidence type="ECO:0000259" key="1">
    <source>
        <dbReference type="Pfam" id="PF07993"/>
    </source>
</evidence>
<gene>
    <name evidence="2" type="ORF">SAMN05421504_108201</name>
</gene>
<dbReference type="STRING" id="589385.SAMN05421504_108201"/>
<dbReference type="OrthoDB" id="3474872at2"/>
<accession>A0A1H3PG74</accession>
<dbReference type="Proteomes" id="UP000199515">
    <property type="component" value="Unassembled WGS sequence"/>
</dbReference>
<dbReference type="Gene3D" id="3.40.50.720">
    <property type="entry name" value="NAD(P)-binding Rossmann-like Domain"/>
    <property type="match status" value="1"/>
</dbReference>
<dbReference type="InterPro" id="IPR036291">
    <property type="entry name" value="NAD(P)-bd_dom_sf"/>
</dbReference>
<keyword evidence="3" id="KW-1185">Reference proteome</keyword>
<name>A0A1H3PG74_9PSEU</name>